<dbReference type="Proteomes" id="UP000654918">
    <property type="component" value="Unassembled WGS sequence"/>
</dbReference>
<reference evidence="2" key="1">
    <citation type="journal article" date="2020" name="Phytopathology">
        <title>Genome Sequence Resources of Colletotrichum truncatum, C. plurivorum, C. musicola, and C. sojae: Four Species Pathogenic to Soybean (Glycine max).</title>
        <authorList>
            <person name="Rogerio F."/>
            <person name="Boufleur T.R."/>
            <person name="Ciampi-Guillardi M."/>
            <person name="Sukno S.A."/>
            <person name="Thon M.R."/>
            <person name="Massola Junior N.S."/>
            <person name="Baroncelli R."/>
        </authorList>
    </citation>
    <scope>NUCLEOTIDE SEQUENCE</scope>
    <source>
        <strain evidence="2">LFN00145</strain>
    </source>
</reference>
<gene>
    <name evidence="2" type="ORF">CPLU01_03660</name>
</gene>
<feature type="region of interest" description="Disordered" evidence="1">
    <location>
        <begin position="1"/>
        <end position="95"/>
    </location>
</feature>
<accession>A0A8H6KSC0</accession>
<keyword evidence="3" id="KW-1185">Reference proteome</keyword>
<evidence type="ECO:0000256" key="1">
    <source>
        <dbReference type="SAM" id="MobiDB-lite"/>
    </source>
</evidence>
<evidence type="ECO:0000313" key="2">
    <source>
        <dbReference type="EMBL" id="KAF6836376.1"/>
    </source>
</evidence>
<feature type="compositionally biased region" description="Basic and acidic residues" evidence="1">
    <location>
        <begin position="1"/>
        <end position="19"/>
    </location>
</feature>
<protein>
    <submittedName>
        <fullName evidence="2">Uncharacterized protein</fullName>
    </submittedName>
</protein>
<organism evidence="2 3">
    <name type="scientific">Colletotrichum plurivorum</name>
    <dbReference type="NCBI Taxonomy" id="2175906"/>
    <lineage>
        <taxon>Eukaryota</taxon>
        <taxon>Fungi</taxon>
        <taxon>Dikarya</taxon>
        <taxon>Ascomycota</taxon>
        <taxon>Pezizomycotina</taxon>
        <taxon>Sordariomycetes</taxon>
        <taxon>Hypocreomycetidae</taxon>
        <taxon>Glomerellales</taxon>
        <taxon>Glomerellaceae</taxon>
        <taxon>Colletotrichum</taxon>
        <taxon>Colletotrichum orchidearum species complex</taxon>
    </lineage>
</organism>
<sequence length="148" mass="16245">MRDSGVSERTSGGRDRSNETEPGWTGLAGRESSWSGRAPAPGTPLRRCLPVQPVGRRWPAPSGTKPLQPMRPLPRASLYVPPLQMSPRAEKGRMRRAHGRLELNLEARGSRLGTPAHRPVDVPDGISIPCTCITWSSASLRWCCVRVM</sequence>
<proteinExistence type="predicted"/>
<evidence type="ECO:0000313" key="3">
    <source>
        <dbReference type="Proteomes" id="UP000654918"/>
    </source>
</evidence>
<dbReference type="EMBL" id="WIGO01000032">
    <property type="protein sequence ID" value="KAF6836376.1"/>
    <property type="molecule type" value="Genomic_DNA"/>
</dbReference>
<dbReference type="AlphaFoldDB" id="A0A8H6KSC0"/>
<comment type="caution">
    <text evidence="2">The sequence shown here is derived from an EMBL/GenBank/DDBJ whole genome shotgun (WGS) entry which is preliminary data.</text>
</comment>
<name>A0A8H6KSC0_9PEZI</name>